<dbReference type="Gene3D" id="3.40.50.300">
    <property type="entry name" value="P-loop containing nucleotide triphosphate hydrolases"/>
    <property type="match status" value="2"/>
</dbReference>
<evidence type="ECO:0000256" key="2">
    <source>
        <dbReference type="ARBA" id="ARBA00018687"/>
    </source>
</evidence>
<evidence type="ECO:0000256" key="1">
    <source>
        <dbReference type="ARBA" id="ARBA00010171"/>
    </source>
</evidence>
<name>A0A835WK13_9CHLO</name>
<dbReference type="GO" id="GO:0016887">
    <property type="term" value="F:ATP hydrolysis activity"/>
    <property type="evidence" value="ECO:0007669"/>
    <property type="project" value="InterPro"/>
</dbReference>
<dbReference type="InterPro" id="IPR038729">
    <property type="entry name" value="Rad50/SbcC_AAA"/>
</dbReference>
<comment type="caution">
    <text evidence="7">The sequence shown here is derived from an EMBL/GenBank/DDBJ whole genome shotgun (WGS) entry which is preliminary data.</text>
</comment>
<feature type="region of interest" description="Disordered" evidence="5">
    <location>
        <begin position="103"/>
        <end position="178"/>
    </location>
</feature>
<feature type="coiled-coil region" evidence="4">
    <location>
        <begin position="249"/>
        <end position="329"/>
    </location>
</feature>
<evidence type="ECO:0000259" key="6">
    <source>
        <dbReference type="Pfam" id="PF13476"/>
    </source>
</evidence>
<reference evidence="7" key="1">
    <citation type="journal article" date="2020" name="bioRxiv">
        <title>Comparative genomics of Chlamydomonas.</title>
        <authorList>
            <person name="Craig R.J."/>
            <person name="Hasan A.R."/>
            <person name="Ness R.W."/>
            <person name="Keightley P.D."/>
        </authorList>
    </citation>
    <scope>NUCLEOTIDE SEQUENCE</scope>
    <source>
        <strain evidence="7">CCAP 11/173</strain>
    </source>
</reference>
<protein>
    <recommendedName>
        <fullName evidence="2">Structural maintenance of chromosomes protein 5</fullName>
    </recommendedName>
</protein>
<organism evidence="7 8">
    <name type="scientific">Chlamydomonas schloesseri</name>
    <dbReference type="NCBI Taxonomy" id="2026947"/>
    <lineage>
        <taxon>Eukaryota</taxon>
        <taxon>Viridiplantae</taxon>
        <taxon>Chlorophyta</taxon>
        <taxon>core chlorophytes</taxon>
        <taxon>Chlorophyceae</taxon>
        <taxon>CS clade</taxon>
        <taxon>Chlamydomonadales</taxon>
        <taxon>Chlamydomonadaceae</taxon>
        <taxon>Chlamydomonas</taxon>
    </lineage>
</organism>
<feature type="domain" description="Rad50/SbcC-type AAA" evidence="6">
    <location>
        <begin position="14"/>
        <end position="297"/>
    </location>
</feature>
<dbReference type="PANTHER" id="PTHR45916">
    <property type="entry name" value="STRUCTURAL MAINTENANCE OF CHROMOSOMES PROTEIN 5"/>
    <property type="match status" value="1"/>
</dbReference>
<dbReference type="PANTHER" id="PTHR45916:SF1">
    <property type="entry name" value="STRUCTURAL MAINTENANCE OF CHROMOSOMES PROTEIN 5"/>
    <property type="match status" value="1"/>
</dbReference>
<feature type="coiled-coil region" evidence="4">
    <location>
        <begin position="687"/>
        <end position="797"/>
    </location>
</feature>
<dbReference type="Gene3D" id="1.10.287.1490">
    <property type="match status" value="1"/>
</dbReference>
<dbReference type="GO" id="GO:0003697">
    <property type="term" value="F:single-stranded DNA binding"/>
    <property type="evidence" value="ECO:0007669"/>
    <property type="project" value="TreeGrafter"/>
</dbReference>
<feature type="coiled-coil region" evidence="4">
    <location>
        <begin position="846"/>
        <end position="909"/>
    </location>
</feature>
<feature type="compositionally biased region" description="Basic residues" evidence="5">
    <location>
        <begin position="114"/>
        <end position="124"/>
    </location>
</feature>
<evidence type="ECO:0000256" key="3">
    <source>
        <dbReference type="ARBA" id="ARBA00023054"/>
    </source>
</evidence>
<evidence type="ECO:0000256" key="4">
    <source>
        <dbReference type="SAM" id="Coils"/>
    </source>
</evidence>
<dbReference type="GO" id="GO:0005634">
    <property type="term" value="C:nucleus"/>
    <property type="evidence" value="ECO:0007669"/>
    <property type="project" value="TreeGrafter"/>
</dbReference>
<accession>A0A835WK13</accession>
<sequence>MEHDGVYPRGSVKKVRVTDLMSFVGTLELVPGPRVNLITGPNGSGKSSLVTALCVGLAGGMKTLGRQKDASELIRRGCSAFEVEVTLSGGPGQPDIRVHRRTEALQHHQPGERRQRRPPPKRQRTSAQQQQGGAGGSGPESEDEDVDADEPEGEEEGEGGGRGGGGRGRGHSQTTWRLDGRVVPEARVKDLTRELGIYFDNLCQFLPQERVSEFAALSAVELLENTEKVIGDGHLLRTHMQLVERSKALRAKREDLTRTRDRLAKVQADQAAAEPEYRRLRRRDELKEEVKRIRQKLLWVEKQAKEAAVRRAQQALTAAAARVTAAQREVQQAQAPLTAHNQDKERLDQAVSGRVRAITAQAKKVEAARGQLVAAEAALKQREEELQGLKAKSDRWRAEVTRCQEGLRKVEAEQQTAPTGISPQQAQRLEQIAGELQAAAGEVGGAGAQVDQKQHEVAAIQRDVQRLETAEQRRADRREALLRKLEGAQSGSRALVDWLAATRGQGGFVRRVLGPVLLEMSPVADAGWAGYLEQVIGRRGLCAVVTEHIEDNNKVQAWLMANRCTHQLICVRNGAQPVTHPDGEPAAYTAAYGITHTLDQLFEAPDLIKTALCNANGINTFYVGDNRTHSSQVFSALLSNTSVTRVFTPQGLTVATRSYYDRSHVMQSLEYLKPARLLAQPGAAGGEAEEQQERDVLEQRRRELEEAKRELARLQSELATRKAAADALQRERHQLLQARQRIQTRLKELERDASDFRRQLQRRLAEGDPMAAMRQLSQRLAEEVDRFSQQAAALADQVRQQHVLHRQLAPLQLQAAEMAARRAPLQRAYEAAAERLAADTRGRDAAQHALEAAKQVAQEAAALAREELGGAAAPDPELAAAWAGWPNEAAALEALMSEKTADMEAAQANLRGDEAAVLRAWSEREKELREEGAKAAAYEADVDKTAQEVEALKASWLPELQGHVAAVNEALRRNFASIGCAGEVALREDGDAFESYAAEIRVEYRPGEGLRALDRNHHSGGERSVATMLYLIALQGVTRTPFRVVDEINQGMDSRNERKVFNLLVESSSRPDTPQCFLLTPKLIANLQYNEHVRVHDLKPIRNGSIVMPPGLVDRLLQQAAAEREAAAAAAAAGGEGQAAAAHHARRGVALAPRQRTDVSLFGLGQLPWNLLKDFVVFRRAAAEQN</sequence>
<dbReference type="GO" id="GO:0000724">
    <property type="term" value="P:double-strand break repair via homologous recombination"/>
    <property type="evidence" value="ECO:0007669"/>
    <property type="project" value="TreeGrafter"/>
</dbReference>
<gene>
    <name evidence="7" type="ORF">HYH02_006192</name>
</gene>
<evidence type="ECO:0000313" key="7">
    <source>
        <dbReference type="EMBL" id="KAG2448841.1"/>
    </source>
</evidence>
<keyword evidence="3 4" id="KW-0175">Coiled coil</keyword>
<evidence type="ECO:0000256" key="5">
    <source>
        <dbReference type="SAM" id="MobiDB-lite"/>
    </source>
</evidence>
<dbReference type="EMBL" id="JAEHOD010000016">
    <property type="protein sequence ID" value="KAG2448841.1"/>
    <property type="molecule type" value="Genomic_DNA"/>
</dbReference>
<proteinExistence type="inferred from homology"/>
<dbReference type="Pfam" id="PF13476">
    <property type="entry name" value="AAA_23"/>
    <property type="match status" value="1"/>
</dbReference>
<dbReference type="Proteomes" id="UP000613740">
    <property type="component" value="Unassembled WGS sequence"/>
</dbReference>
<dbReference type="GO" id="GO:0030915">
    <property type="term" value="C:Smc5-Smc6 complex"/>
    <property type="evidence" value="ECO:0007669"/>
    <property type="project" value="TreeGrafter"/>
</dbReference>
<feature type="compositionally biased region" description="Basic and acidic residues" evidence="5">
    <location>
        <begin position="103"/>
        <end position="113"/>
    </location>
</feature>
<feature type="coiled-coil region" evidence="4">
    <location>
        <begin position="365"/>
        <end position="399"/>
    </location>
</feature>
<keyword evidence="8" id="KW-1185">Reference proteome</keyword>
<dbReference type="OrthoDB" id="10254973at2759"/>
<dbReference type="SUPFAM" id="SSF52540">
    <property type="entry name" value="P-loop containing nucleoside triphosphate hydrolases"/>
    <property type="match status" value="1"/>
</dbReference>
<feature type="compositionally biased region" description="Acidic residues" evidence="5">
    <location>
        <begin position="140"/>
        <end position="158"/>
    </location>
</feature>
<comment type="similarity">
    <text evidence="1">Belongs to the SMC family. SMC5 subfamily.</text>
</comment>
<dbReference type="InterPro" id="IPR027417">
    <property type="entry name" value="P-loop_NTPase"/>
</dbReference>
<evidence type="ECO:0000313" key="8">
    <source>
        <dbReference type="Proteomes" id="UP000613740"/>
    </source>
</evidence>
<dbReference type="AlphaFoldDB" id="A0A835WK13"/>